<name>A0ACC1Q4Q6_9APHY</name>
<protein>
    <submittedName>
        <fullName evidence="1">Uncharacterized protein</fullName>
    </submittedName>
</protein>
<keyword evidence="2" id="KW-1185">Reference proteome</keyword>
<reference evidence="1" key="1">
    <citation type="submission" date="2022-08" db="EMBL/GenBank/DDBJ databases">
        <title>Genome Sequence of Pycnoporus sanguineus.</title>
        <authorList>
            <person name="Buettner E."/>
        </authorList>
    </citation>
    <scope>NUCLEOTIDE SEQUENCE</scope>
    <source>
        <strain evidence="1">CG-C14</strain>
    </source>
</reference>
<sequence>MSRRIVLLCATTSEEWPPRHRSFSVLGPSMSRWNDICSCVPSGSTLSDITEELQDVHNPALREHIETHIVHRGRSYPWQRANASIAGKVKKPSRPQAGDANMVTCSSVLVQERVLNMSLDEKDQVSVQHVERRESNTGSLDDGDLLALDVRAAAERKLVRMLDWRLLPTIVVIFIMNYIDRTAVSAARLKGLEEDLGLSDIQYSTVLAVLYASYVPAQIPSNMILNRITRPSYYIPVCVMLWGLTSAMTGVTKNYAGILAARIFVGVPEAAFYPGAIYLLSRWYTRRELAFRSAILYGGLLISNAFGSLMAAGILAHMEGKMGIRAWRWLFYIEGAITVTIGIIAIFALPDFWGFDFQPHNTRWLTPAQRRLAQVRLAEDAGEADEDVSTDSAMKGLIMALKDPKVPIFAVMTCSQLLGLGFVNFFPTIAGTLGFSTTVTLLLAAPPWILATIVCCISAWNADRTGERFFHITVPWWGVIIGYIIGVSTFSVGGRYVAMFLMACGYSGFALTAVWVSNAVPRPPAKRAAAIGVVNGFGNLGNLIASYVWKAEWGPDYHQSMYIGIASLGFATVLAVVIRCMLVKQNKQLEREELANLNEAKRERIADAARLEGITFEEALKRKKGFRYLY</sequence>
<evidence type="ECO:0000313" key="1">
    <source>
        <dbReference type="EMBL" id="KAJ3011248.1"/>
    </source>
</evidence>
<dbReference type="EMBL" id="JANSHE010000410">
    <property type="protein sequence ID" value="KAJ3011248.1"/>
    <property type="molecule type" value="Genomic_DNA"/>
</dbReference>
<accession>A0ACC1Q4Q6</accession>
<dbReference type="Proteomes" id="UP001144978">
    <property type="component" value="Unassembled WGS sequence"/>
</dbReference>
<evidence type="ECO:0000313" key="2">
    <source>
        <dbReference type="Proteomes" id="UP001144978"/>
    </source>
</evidence>
<proteinExistence type="predicted"/>
<organism evidence="1 2">
    <name type="scientific">Trametes sanguinea</name>
    <dbReference type="NCBI Taxonomy" id="158606"/>
    <lineage>
        <taxon>Eukaryota</taxon>
        <taxon>Fungi</taxon>
        <taxon>Dikarya</taxon>
        <taxon>Basidiomycota</taxon>
        <taxon>Agaricomycotina</taxon>
        <taxon>Agaricomycetes</taxon>
        <taxon>Polyporales</taxon>
        <taxon>Polyporaceae</taxon>
        <taxon>Trametes</taxon>
    </lineage>
</organism>
<comment type="caution">
    <text evidence="1">The sequence shown here is derived from an EMBL/GenBank/DDBJ whole genome shotgun (WGS) entry which is preliminary data.</text>
</comment>
<gene>
    <name evidence="1" type="ORF">NUW54_g2240</name>
</gene>